<comment type="caution">
    <text evidence="1">The sequence shown here is derived from an EMBL/GenBank/DDBJ whole genome shotgun (WGS) entry which is preliminary data.</text>
</comment>
<evidence type="ECO:0000313" key="1">
    <source>
        <dbReference type="EMBL" id="DBA01668.1"/>
    </source>
</evidence>
<reference evidence="1" key="1">
    <citation type="submission" date="2022-11" db="EMBL/GenBank/DDBJ databases">
        <authorList>
            <person name="Morgan W.R."/>
            <person name="Tartar A."/>
        </authorList>
    </citation>
    <scope>NUCLEOTIDE SEQUENCE</scope>
    <source>
        <strain evidence="1">ARSEF 373</strain>
    </source>
</reference>
<reference evidence="1" key="2">
    <citation type="journal article" date="2023" name="Microbiol Resour">
        <title>Decontamination and Annotation of the Draft Genome Sequence of the Oomycete Lagenidium giganteum ARSEF 373.</title>
        <authorList>
            <person name="Morgan W.R."/>
            <person name="Tartar A."/>
        </authorList>
    </citation>
    <scope>NUCLEOTIDE SEQUENCE</scope>
    <source>
        <strain evidence="1">ARSEF 373</strain>
    </source>
</reference>
<gene>
    <name evidence="1" type="ORF">N0F65_010319</name>
</gene>
<dbReference type="Proteomes" id="UP001146120">
    <property type="component" value="Unassembled WGS sequence"/>
</dbReference>
<protein>
    <submittedName>
        <fullName evidence="1">Uncharacterized protein</fullName>
    </submittedName>
</protein>
<proteinExistence type="predicted"/>
<accession>A0AAV2Z8R6</accession>
<evidence type="ECO:0000313" key="2">
    <source>
        <dbReference type="Proteomes" id="UP001146120"/>
    </source>
</evidence>
<dbReference type="AlphaFoldDB" id="A0AAV2Z8R6"/>
<name>A0AAV2Z8R6_9STRA</name>
<organism evidence="1 2">
    <name type="scientific">Lagenidium giganteum</name>
    <dbReference type="NCBI Taxonomy" id="4803"/>
    <lineage>
        <taxon>Eukaryota</taxon>
        <taxon>Sar</taxon>
        <taxon>Stramenopiles</taxon>
        <taxon>Oomycota</taxon>
        <taxon>Peronosporomycetes</taxon>
        <taxon>Pythiales</taxon>
        <taxon>Pythiaceae</taxon>
    </lineage>
</organism>
<keyword evidence="2" id="KW-1185">Reference proteome</keyword>
<sequence>MHRRWFGVRGKHFETMFLIREAFEIAVQSIQAQRLSRWVPRPNLNSVHMGLLVINCWSTPAIKYRY</sequence>
<dbReference type="EMBL" id="DAKRPA010000043">
    <property type="protein sequence ID" value="DBA01668.1"/>
    <property type="molecule type" value="Genomic_DNA"/>
</dbReference>